<gene>
    <name evidence="2" type="ORF">MAR_032436</name>
</gene>
<dbReference type="SUPFAM" id="SSF101898">
    <property type="entry name" value="NHL repeat"/>
    <property type="match status" value="1"/>
</dbReference>
<dbReference type="PANTHER" id="PTHR25462">
    <property type="entry name" value="BONUS, ISOFORM C-RELATED"/>
    <property type="match status" value="1"/>
</dbReference>
<name>A0ABY7F6M6_MYAAR</name>
<dbReference type="PANTHER" id="PTHR25462:SF296">
    <property type="entry name" value="MEIOTIC P26, ISOFORM F"/>
    <property type="match status" value="1"/>
</dbReference>
<organism evidence="2 3">
    <name type="scientific">Mya arenaria</name>
    <name type="common">Soft-shell clam</name>
    <dbReference type="NCBI Taxonomy" id="6604"/>
    <lineage>
        <taxon>Eukaryota</taxon>
        <taxon>Metazoa</taxon>
        <taxon>Spiralia</taxon>
        <taxon>Lophotrochozoa</taxon>
        <taxon>Mollusca</taxon>
        <taxon>Bivalvia</taxon>
        <taxon>Autobranchia</taxon>
        <taxon>Heteroconchia</taxon>
        <taxon>Euheterodonta</taxon>
        <taxon>Imparidentia</taxon>
        <taxon>Neoheterodontei</taxon>
        <taxon>Myida</taxon>
        <taxon>Myoidea</taxon>
        <taxon>Myidae</taxon>
        <taxon>Mya</taxon>
    </lineage>
</organism>
<dbReference type="InterPro" id="IPR047153">
    <property type="entry name" value="TRIM45/56/19-like"/>
</dbReference>
<feature type="region of interest" description="Disordered" evidence="1">
    <location>
        <begin position="1"/>
        <end position="24"/>
    </location>
</feature>
<dbReference type="Gene3D" id="3.30.160.60">
    <property type="entry name" value="Classic Zinc Finger"/>
    <property type="match status" value="1"/>
</dbReference>
<dbReference type="Proteomes" id="UP001164746">
    <property type="component" value="Chromosome 10"/>
</dbReference>
<dbReference type="SUPFAM" id="SSF57845">
    <property type="entry name" value="B-box zinc-binding domain"/>
    <property type="match status" value="1"/>
</dbReference>
<keyword evidence="3" id="KW-1185">Reference proteome</keyword>
<evidence type="ECO:0000313" key="2">
    <source>
        <dbReference type="EMBL" id="WAR17842.1"/>
    </source>
</evidence>
<protein>
    <submittedName>
        <fullName evidence="2">TRI33-like protein</fullName>
    </submittedName>
</protein>
<dbReference type="EMBL" id="CP111021">
    <property type="protein sequence ID" value="WAR17842.1"/>
    <property type="molecule type" value="Genomic_DNA"/>
</dbReference>
<dbReference type="Gene3D" id="2.120.10.30">
    <property type="entry name" value="TolB, C-terminal domain"/>
    <property type="match status" value="1"/>
</dbReference>
<evidence type="ECO:0000256" key="1">
    <source>
        <dbReference type="SAM" id="MobiDB-lite"/>
    </source>
</evidence>
<proteinExistence type="predicted"/>
<dbReference type="InterPro" id="IPR011042">
    <property type="entry name" value="6-blade_b-propeller_TolB-like"/>
</dbReference>
<evidence type="ECO:0000313" key="3">
    <source>
        <dbReference type="Proteomes" id="UP001164746"/>
    </source>
</evidence>
<accession>A0ABY7F6M6</accession>
<sequence>MAEVSGRTIKSTGEGGEGSENSSADGSIYCLPCTQDGTKISAEGFCKNCKEHLCSSCIMYHKKFGITKKHSILDKAQMPSTTYKSVDGVQCSELCPYHPMEVIKYYCPTQNTVHCGDCVAFDHQGRKFAYIPDVARKYVESEEFSELKNHDVDKEFTNCVTEIEKCLNETEEAGQSELQQIRHVRDELNAHITKQEHEPKITLNQIKESQKQFLNDRMACVHAKKSELGTETVNLLNSDDDIAKLFIKGKQFEGLLAACKTALADIKEGSARGLYRFQRNPLIDKLIQSTGALNVIVEEGSSKEKNINKGKGLQMVRSSAAKSFDILRKEIKPLGKIPLPPQLRRTLIASCITVLSDERLLITNNGGLSVTMLDTKSNLLLSSLALSSEPWDFCLVSRDKGVVTMPYETKNMQFIYIGDTELSLDYSISVSGNCYGVDCFENKLYVCYGQQKKIEAMTMDGKVIHEVSNNTTGKYIFNRLKYIKVQATESSNFIYASDAGRFTITQLNLSLQILKNLENPKLECPFGLEVVDSTQLLVCGKNSGVVFVLNTSNGAITRLLGIHNPASVCFCRDIEKLYVGVANKDVANDILKFDIK</sequence>
<reference evidence="2" key="1">
    <citation type="submission" date="2022-11" db="EMBL/GenBank/DDBJ databases">
        <title>Centuries of genome instability and evolution in soft-shell clam transmissible cancer (bioRxiv).</title>
        <authorList>
            <person name="Hart S.F.M."/>
            <person name="Yonemitsu M.A."/>
            <person name="Giersch R.M."/>
            <person name="Beal B.F."/>
            <person name="Arriagada G."/>
            <person name="Davis B.W."/>
            <person name="Ostrander E.A."/>
            <person name="Goff S.P."/>
            <person name="Metzger M.J."/>
        </authorList>
    </citation>
    <scope>NUCLEOTIDE SEQUENCE</scope>
    <source>
        <strain evidence="2">MELC-2E11</strain>
        <tissue evidence="2">Siphon/mantle</tissue>
    </source>
</reference>